<name>A0AAI9Y8X4_9PEZI</name>
<feature type="region of interest" description="Disordered" evidence="1">
    <location>
        <begin position="211"/>
        <end position="241"/>
    </location>
</feature>
<gene>
    <name evidence="2" type="ORF">CCUS01_14499</name>
</gene>
<keyword evidence="3" id="KW-1185">Reference proteome</keyword>
<protein>
    <submittedName>
        <fullName evidence="2">Uncharacterized protein</fullName>
    </submittedName>
</protein>
<evidence type="ECO:0000313" key="3">
    <source>
        <dbReference type="Proteomes" id="UP001239213"/>
    </source>
</evidence>
<feature type="region of interest" description="Disordered" evidence="1">
    <location>
        <begin position="80"/>
        <end position="180"/>
    </location>
</feature>
<proteinExistence type="predicted"/>
<dbReference type="EMBL" id="MPDP01000042">
    <property type="protein sequence ID" value="KAK1490230.1"/>
    <property type="molecule type" value="Genomic_DNA"/>
</dbReference>
<organism evidence="2 3">
    <name type="scientific">Colletotrichum cuscutae</name>
    <dbReference type="NCBI Taxonomy" id="1209917"/>
    <lineage>
        <taxon>Eukaryota</taxon>
        <taxon>Fungi</taxon>
        <taxon>Dikarya</taxon>
        <taxon>Ascomycota</taxon>
        <taxon>Pezizomycotina</taxon>
        <taxon>Sordariomycetes</taxon>
        <taxon>Hypocreomycetidae</taxon>
        <taxon>Glomerellales</taxon>
        <taxon>Glomerellaceae</taxon>
        <taxon>Colletotrichum</taxon>
        <taxon>Colletotrichum acutatum species complex</taxon>
    </lineage>
</organism>
<reference evidence="2" key="1">
    <citation type="submission" date="2016-11" db="EMBL/GenBank/DDBJ databases">
        <title>The genome sequence of Colletotrichum cuscutae.</title>
        <authorList>
            <person name="Baroncelli R."/>
        </authorList>
    </citation>
    <scope>NUCLEOTIDE SEQUENCE</scope>
    <source>
        <strain evidence="2">IMI 304802</strain>
    </source>
</reference>
<dbReference type="Proteomes" id="UP001239213">
    <property type="component" value="Unassembled WGS sequence"/>
</dbReference>
<feature type="compositionally biased region" description="Polar residues" evidence="1">
    <location>
        <begin position="216"/>
        <end position="228"/>
    </location>
</feature>
<evidence type="ECO:0000256" key="1">
    <source>
        <dbReference type="SAM" id="MobiDB-lite"/>
    </source>
</evidence>
<sequence length="598" mass="64276">MTLCAEIFYFNTFYIFCIAYPGLFPGARRNLILIKSLNIYWRKFRTISYRGRAAKMFANMDPKKQAEQMAAARALAAEFSKAKGGSSRGRNRGRGRMNDGGSGSRPGGIGRATPTRYDAPPTQMNRPMPSSSRAVFTQPQVNRARVQPSAVTRVDPTLAGWLTNTPKTGPATPVTPTMPTIPANTVPARSDAPMGIDQKLASWLTPKLSPVAASPKETSTSRASSSIPVTKIDGPETSKAAVPGNAQAVFQSNAPPPSLENEAVFPPETTVRSKPSGFGKSLRIAHEAKVIREQNNMSGVGTTASSNLDAKAFALFAKDIELVTQPQSNHNVQAPRLPETVHHDKEYAEASSSTKTETSAVKSELKFGSVEWALAQLESGRELPGHHEFHARMAQEVGNKSGAVPATDTHSGIINNTQPLIEQQETTEEKKTAEPQMKEPYCNCPKRSHPIIGLAASCYNTDSDGDHDLTRMKGASDAVKNRFAVNVILHEHSNPDCPKLLQAAAQFPLHFGASPAIVDDPDDHLQVIQWKDSDGVSGPSSSVPVRNINSSGHQNNSPGASNSLAVAFNNSSGPPLAGAPVPQPSVRRRRGINESMWA</sequence>
<feature type="compositionally biased region" description="Polar residues" evidence="1">
    <location>
        <begin position="547"/>
        <end position="573"/>
    </location>
</feature>
<feature type="compositionally biased region" description="Gly residues" evidence="1">
    <location>
        <begin position="98"/>
        <end position="110"/>
    </location>
</feature>
<feature type="compositionally biased region" description="Polar residues" evidence="1">
    <location>
        <begin position="122"/>
        <end position="141"/>
    </location>
</feature>
<feature type="compositionally biased region" description="Low complexity" evidence="1">
    <location>
        <begin position="535"/>
        <end position="545"/>
    </location>
</feature>
<accession>A0AAI9Y8X4</accession>
<dbReference type="AlphaFoldDB" id="A0AAI9Y8X4"/>
<comment type="caution">
    <text evidence="2">The sequence shown here is derived from an EMBL/GenBank/DDBJ whole genome shotgun (WGS) entry which is preliminary data.</text>
</comment>
<feature type="region of interest" description="Disordered" evidence="1">
    <location>
        <begin position="532"/>
        <end position="598"/>
    </location>
</feature>
<evidence type="ECO:0000313" key="2">
    <source>
        <dbReference type="EMBL" id="KAK1490230.1"/>
    </source>
</evidence>